<dbReference type="RefSeq" id="WP_219760554.1">
    <property type="nucleotide sequence ID" value="NZ_JAHXRS010000035.1"/>
</dbReference>
<evidence type="ECO:0000313" key="1">
    <source>
        <dbReference type="EMBL" id="MBW6396148.1"/>
    </source>
</evidence>
<evidence type="ECO:0008006" key="3">
    <source>
        <dbReference type="Google" id="ProtNLM"/>
    </source>
</evidence>
<reference evidence="1 2" key="1">
    <citation type="submission" date="2021-07" db="EMBL/GenBank/DDBJ databases">
        <title>Thermus aquaticus gen. n. and sp. n., a nonsporulating extreme thermophile.</title>
        <authorList>
            <person name="Hu C.-J."/>
            <person name="Li W.-J."/>
            <person name="Xian W.-D."/>
        </authorList>
    </citation>
    <scope>NUCLEOTIDE SEQUENCE [LARGE SCALE GENOMIC DNA]</scope>
    <source>
        <strain evidence="1 2">SYSU G05001</strain>
    </source>
</reference>
<accession>A0ABS7A1G8</accession>
<protein>
    <recommendedName>
        <fullName evidence="3">Choice-of-anchor D domain-containing protein</fullName>
    </recommendedName>
</protein>
<evidence type="ECO:0000313" key="2">
    <source>
        <dbReference type="Proteomes" id="UP000724268"/>
    </source>
</evidence>
<sequence length="221" mass="24048">MTRPVLTCTLNVENAGKSPVNLQIPGTSVMAVTSSGWLYLGQVSPNPIKLSPRQKTRATVRFNGVSQNTDFFAVIRLGEAWFTGVTIPSEKITASNARCRFVGGPFSDKILTCTLVVRNENPQDLTLTILGPNSFVTIDSGATFKGARGMGGEERISLIVPAKGEVGISLQFGVNDYSFRQDGYFPQKANIVRFRTIGGWIEARDVPFLYCGENYGSCQNP</sequence>
<dbReference type="EMBL" id="JAHXRS010000035">
    <property type="protein sequence ID" value="MBW6396148.1"/>
    <property type="molecule type" value="Genomic_DNA"/>
</dbReference>
<keyword evidence="2" id="KW-1185">Reference proteome</keyword>
<gene>
    <name evidence="1" type="ORF">KZX47_13460</name>
</gene>
<proteinExistence type="predicted"/>
<dbReference type="Proteomes" id="UP000724268">
    <property type="component" value="Unassembled WGS sequence"/>
</dbReference>
<organism evidence="1 2">
    <name type="scientific">Thermus brevis</name>
    <dbReference type="NCBI Taxonomy" id="2862456"/>
    <lineage>
        <taxon>Bacteria</taxon>
        <taxon>Thermotogati</taxon>
        <taxon>Deinococcota</taxon>
        <taxon>Deinococci</taxon>
        <taxon>Thermales</taxon>
        <taxon>Thermaceae</taxon>
        <taxon>Thermus</taxon>
    </lineage>
</organism>
<name>A0ABS7A1G8_9DEIN</name>
<comment type="caution">
    <text evidence="1">The sequence shown here is derived from an EMBL/GenBank/DDBJ whole genome shotgun (WGS) entry which is preliminary data.</text>
</comment>